<dbReference type="KEGG" id="dpo:4812812"/>
<evidence type="ECO:0000259" key="3">
    <source>
        <dbReference type="Pfam" id="PF16042"/>
    </source>
</evidence>
<gene>
    <name evidence="5" type="primary">LOC4812812</name>
</gene>
<feature type="chain" id="PRO_5026190430" description="DUF4794 domain-containing protein" evidence="2">
    <location>
        <begin position="21"/>
        <end position="286"/>
    </location>
</feature>
<feature type="compositionally biased region" description="Low complexity" evidence="1">
    <location>
        <begin position="78"/>
        <end position="89"/>
    </location>
</feature>
<dbReference type="Pfam" id="PF16042">
    <property type="entry name" value="DUF4794"/>
    <property type="match status" value="1"/>
</dbReference>
<accession>A0A6I8UD13</accession>
<evidence type="ECO:0000313" key="4">
    <source>
        <dbReference type="Proteomes" id="UP000001819"/>
    </source>
</evidence>
<feature type="compositionally biased region" description="Low complexity" evidence="1">
    <location>
        <begin position="145"/>
        <end position="155"/>
    </location>
</feature>
<reference evidence="5" key="1">
    <citation type="submission" date="2025-08" db="UniProtKB">
        <authorList>
            <consortium name="RefSeq"/>
        </authorList>
    </citation>
    <scope>IDENTIFICATION</scope>
    <source>
        <strain evidence="5">MV-25-SWS-2005</strain>
        <tissue evidence="5">Whole body</tissue>
    </source>
</reference>
<feature type="compositionally biased region" description="Acidic residues" evidence="1">
    <location>
        <begin position="214"/>
        <end position="225"/>
    </location>
</feature>
<dbReference type="FunCoup" id="A0A6I8UD13">
    <property type="interactions" value="1"/>
</dbReference>
<organism evidence="4 5">
    <name type="scientific">Drosophila pseudoobscura pseudoobscura</name>
    <name type="common">Fruit fly</name>
    <dbReference type="NCBI Taxonomy" id="46245"/>
    <lineage>
        <taxon>Eukaryota</taxon>
        <taxon>Metazoa</taxon>
        <taxon>Ecdysozoa</taxon>
        <taxon>Arthropoda</taxon>
        <taxon>Hexapoda</taxon>
        <taxon>Insecta</taxon>
        <taxon>Pterygota</taxon>
        <taxon>Neoptera</taxon>
        <taxon>Endopterygota</taxon>
        <taxon>Diptera</taxon>
        <taxon>Brachycera</taxon>
        <taxon>Muscomorpha</taxon>
        <taxon>Ephydroidea</taxon>
        <taxon>Drosophilidae</taxon>
        <taxon>Drosophila</taxon>
        <taxon>Sophophora</taxon>
    </lineage>
</organism>
<feature type="region of interest" description="Disordered" evidence="1">
    <location>
        <begin position="78"/>
        <end position="225"/>
    </location>
</feature>
<feature type="region of interest" description="Disordered" evidence="1">
    <location>
        <begin position="28"/>
        <end position="47"/>
    </location>
</feature>
<evidence type="ECO:0000256" key="2">
    <source>
        <dbReference type="SAM" id="SignalP"/>
    </source>
</evidence>
<evidence type="ECO:0000313" key="5">
    <source>
        <dbReference type="RefSeq" id="XP_001353509.2"/>
    </source>
</evidence>
<dbReference type="Proteomes" id="UP000001819">
    <property type="component" value="Chromosome X"/>
</dbReference>
<dbReference type="AlphaFoldDB" id="A0A6I8UD13"/>
<proteinExistence type="predicted"/>
<sequence>MKSISILILAAALAVATVSAMPQRRLKSQRQVEYASTPYPAAGFRPRIPFALPSEQQPKLEAEPLTTPSAVETLENAETTTTEVAQQQEAETETEAELEVALRTPANTYGAPDDQQDQDTVEVVAQAPARDFQPPVLEAVEDFAADGAATADGQQPVADVPALGQGEEEARQLDEPEPEPIPTDVEVKAVTPAGTYGPPPSPKPASTYGAPELSEPENELDLEESQVELVGEQEELEGLDGSLANELASGRLILLPLGSQGAQFGRLILAVEQPRQRSRSERLRRI</sequence>
<dbReference type="RefSeq" id="XP_001353509.2">
    <property type="nucleotide sequence ID" value="XM_001353473.4"/>
</dbReference>
<protein>
    <recommendedName>
        <fullName evidence="3">DUF4794 domain-containing protein</fullName>
    </recommendedName>
</protein>
<evidence type="ECO:0000256" key="1">
    <source>
        <dbReference type="SAM" id="MobiDB-lite"/>
    </source>
</evidence>
<name>A0A6I8UD13_DROPS</name>
<feature type="domain" description="DUF4794" evidence="3">
    <location>
        <begin position="36"/>
        <end position="112"/>
    </location>
</feature>
<dbReference type="InterPro" id="IPR032011">
    <property type="entry name" value="DUF4794"/>
</dbReference>
<keyword evidence="2" id="KW-0732">Signal</keyword>
<keyword evidence="4" id="KW-1185">Reference proteome</keyword>
<dbReference type="InParanoid" id="A0A6I8UD13"/>
<feature type="signal peptide" evidence="2">
    <location>
        <begin position="1"/>
        <end position="20"/>
    </location>
</feature>